<dbReference type="RefSeq" id="WP_261234432.1">
    <property type="nucleotide sequence ID" value="NZ_JAMXFA010000003.1"/>
</dbReference>
<evidence type="ECO:0000313" key="2">
    <source>
        <dbReference type="Proteomes" id="UP001525961"/>
    </source>
</evidence>
<name>A0ABT2N1S5_9CYAN</name>
<comment type="caution">
    <text evidence="1">The sequence shown here is derived from an EMBL/GenBank/DDBJ whole genome shotgun (WGS) entry which is preliminary data.</text>
</comment>
<evidence type="ECO:0000313" key="1">
    <source>
        <dbReference type="EMBL" id="MCT7976639.1"/>
    </source>
</evidence>
<gene>
    <name evidence="1" type="ORF">NG792_02725</name>
</gene>
<keyword evidence="2" id="KW-1185">Reference proteome</keyword>
<organism evidence="1 2">
    <name type="scientific">Laspinema olomoucense D3b</name>
    <dbReference type="NCBI Taxonomy" id="2953688"/>
    <lineage>
        <taxon>Bacteria</taxon>
        <taxon>Bacillati</taxon>
        <taxon>Cyanobacteriota</taxon>
        <taxon>Cyanophyceae</taxon>
        <taxon>Oscillatoriophycideae</taxon>
        <taxon>Oscillatoriales</taxon>
        <taxon>Laspinemataceae</taxon>
        <taxon>Laspinema</taxon>
        <taxon>Laspinema olomoucense</taxon>
    </lineage>
</organism>
<dbReference type="EMBL" id="JAMXFA010000003">
    <property type="protein sequence ID" value="MCT7976639.1"/>
    <property type="molecule type" value="Genomic_DNA"/>
</dbReference>
<reference evidence="1 2" key="1">
    <citation type="journal article" date="2022" name="Front. Microbiol.">
        <title>High genomic differentiation and limited gene flow indicate recent cryptic speciation within the genus Laspinema (cyanobacteria).</title>
        <authorList>
            <person name="Stanojkovic A."/>
            <person name="Skoupy S."/>
            <person name="Skaloud P."/>
            <person name="Dvorak P."/>
        </authorList>
    </citation>
    <scope>NUCLEOTIDE SEQUENCE [LARGE SCALE GENOMIC DNA]</scope>
    <source>
        <strain evidence="1 2">D3b</strain>
    </source>
</reference>
<protein>
    <submittedName>
        <fullName evidence="1">Uncharacterized protein</fullName>
    </submittedName>
</protein>
<sequence>MTLSPSTLPPLNGLPASLPLEGAVRIELEAGIPIFRASNQVTSRIATLLDKQQVEGLSELEEQELDAYEEIDDYLSFVNRTIRNLSLPNSTQPSINA</sequence>
<proteinExistence type="predicted"/>
<accession>A0ABT2N1S5</accession>
<dbReference type="Proteomes" id="UP001525961">
    <property type="component" value="Unassembled WGS sequence"/>
</dbReference>